<feature type="region of interest" description="Disordered" evidence="9">
    <location>
        <begin position="638"/>
        <end position="738"/>
    </location>
</feature>
<gene>
    <name evidence="12" type="ORF">FRUB_09593</name>
</gene>
<evidence type="ECO:0000313" key="12">
    <source>
        <dbReference type="EMBL" id="OWK34751.1"/>
    </source>
</evidence>
<keyword evidence="10" id="KW-1133">Transmembrane helix</keyword>
<dbReference type="InterPro" id="IPR008271">
    <property type="entry name" value="Ser/Thr_kinase_AS"/>
</dbReference>
<evidence type="ECO:0000256" key="5">
    <source>
        <dbReference type="ARBA" id="ARBA00022777"/>
    </source>
</evidence>
<evidence type="ECO:0000256" key="6">
    <source>
        <dbReference type="ARBA" id="ARBA00022840"/>
    </source>
</evidence>
<evidence type="ECO:0000256" key="1">
    <source>
        <dbReference type="ARBA" id="ARBA00012513"/>
    </source>
</evidence>
<evidence type="ECO:0000259" key="11">
    <source>
        <dbReference type="PROSITE" id="PS50011"/>
    </source>
</evidence>
<feature type="compositionally biased region" description="Pro residues" evidence="9">
    <location>
        <begin position="646"/>
        <end position="658"/>
    </location>
</feature>
<dbReference type="InterPro" id="IPR011009">
    <property type="entry name" value="Kinase-like_dom_sf"/>
</dbReference>
<dbReference type="InterPro" id="IPR000719">
    <property type="entry name" value="Prot_kinase_dom"/>
</dbReference>
<keyword evidence="2 12" id="KW-0723">Serine/threonine-protein kinase</keyword>
<dbReference type="PROSITE" id="PS00107">
    <property type="entry name" value="PROTEIN_KINASE_ATP"/>
    <property type="match status" value="1"/>
</dbReference>
<keyword evidence="10" id="KW-0472">Membrane</keyword>
<dbReference type="PROSITE" id="PS00108">
    <property type="entry name" value="PROTEIN_KINASE_ST"/>
    <property type="match status" value="1"/>
</dbReference>
<keyword evidence="3" id="KW-0808">Transferase</keyword>
<evidence type="ECO:0000256" key="2">
    <source>
        <dbReference type="ARBA" id="ARBA00022527"/>
    </source>
</evidence>
<dbReference type="FunFam" id="1.10.510.10:FF:000021">
    <property type="entry name" value="Serine/threonine protein kinase"/>
    <property type="match status" value="1"/>
</dbReference>
<keyword evidence="10" id="KW-0812">Transmembrane</keyword>
<dbReference type="OrthoDB" id="6111975at2"/>
<keyword evidence="13" id="KW-1185">Reference proteome</keyword>
<evidence type="ECO:0000256" key="4">
    <source>
        <dbReference type="ARBA" id="ARBA00022741"/>
    </source>
</evidence>
<dbReference type="GO" id="GO:0005813">
    <property type="term" value="C:centrosome"/>
    <property type="evidence" value="ECO:0007669"/>
    <property type="project" value="UniProtKB-SubCell"/>
</dbReference>
<dbReference type="RefSeq" id="WP_088260002.1">
    <property type="nucleotide sequence ID" value="NZ_NIDE01000019.1"/>
</dbReference>
<comment type="caution">
    <text evidence="12">The sequence shown here is derived from an EMBL/GenBank/DDBJ whole genome shotgun (WGS) entry which is preliminary data.</text>
</comment>
<keyword evidence="6 7" id="KW-0067">ATP-binding</keyword>
<dbReference type="CDD" id="cd14014">
    <property type="entry name" value="STKc_PknB_like"/>
    <property type="match status" value="1"/>
</dbReference>
<protein>
    <recommendedName>
        <fullName evidence="1">non-specific serine/threonine protein kinase</fullName>
        <ecNumber evidence="1">2.7.11.1</ecNumber>
    </recommendedName>
</protein>
<sequence length="738" mass="80725">MNQTNEDIADDPRVLEAAREYLAVLEAGRTPNRDIYLSRHQDLAPALEECFDGIDLAHAVGGGLRPPSPPERTAEPLGDFQILRELGRGGMGVVYEAVQLSLGRRVALKVLPFAAGMDAKHLRRFQTEAHAAAQLHHTNIVPVYAVGCERGVHYYAMQLIDGRPLDVVISGLRGDNGIAGNKVGSTVEFRAASTTPPETPSVAPTISRTTKDRESFRSAALLAVRVAEALEYAHDAGVVHRDIKPANLLLDAKGTVWVTDFGLAHVAADVGMTQTGDVFGTLRYMSPEQAAGRRAEVSILTDVYSLGATLYELLTLEPIFPGQDRQTLLHQILHDDPRAPKAINRSIPDELETIVLKAVAKSPADRYATAGEMAADLRRFLDDRPILARRPTLVDRARMWARRHPAYVNAAAVVAGLTVVGLAASTALVVREMNRTAAALQGEKKRAAEAEQRFDLARRSADEMIRIADEELIDNPMERNLRRRLLDAALAYYQELIELRREDPEGQADLIETRSRVSLIVADLSLMQSAFRHGLLGEQSVQDDLKLTADQKKRVSVVLQDIGAYLRQDGGRARNEDRQANILNEIKAHESAIVRILTPGQNRRLSEIALQVRGCGVFRDPDVVSELHLTRDQRDQLRALDDGPPWGGPPWGGGPPRGPGEDSKGPGGPPPDQQGPPGGRFGDRRHGPPRRDSIAAMNKAVEILTPEQRARWREMTGAPFAGTIDNGRRPGGRPGRPG</sequence>
<keyword evidence="5 12" id="KW-0418">Kinase</keyword>
<dbReference type="Pfam" id="PF00069">
    <property type="entry name" value="Pkinase"/>
    <property type="match status" value="1"/>
</dbReference>
<accession>A0A225CZI1</accession>
<dbReference type="GO" id="GO:0005524">
    <property type="term" value="F:ATP binding"/>
    <property type="evidence" value="ECO:0007669"/>
    <property type="project" value="UniProtKB-UniRule"/>
</dbReference>
<dbReference type="PANTHER" id="PTHR43289:SF34">
    <property type="entry name" value="SERINE_THREONINE-PROTEIN KINASE YBDM-RELATED"/>
    <property type="match status" value="1"/>
</dbReference>
<dbReference type="AlphaFoldDB" id="A0A225CZI1"/>
<dbReference type="Proteomes" id="UP000214646">
    <property type="component" value="Unassembled WGS sequence"/>
</dbReference>
<proteinExistence type="predicted"/>
<feature type="binding site" evidence="7">
    <location>
        <position position="109"/>
    </location>
    <ligand>
        <name>ATP</name>
        <dbReference type="ChEBI" id="CHEBI:30616"/>
    </ligand>
</feature>
<name>A0A225CZI1_9BACT</name>
<dbReference type="Gene3D" id="1.10.510.10">
    <property type="entry name" value="Transferase(Phosphotransferase) domain 1"/>
    <property type="match status" value="1"/>
</dbReference>
<feature type="compositionally biased region" description="Basic and acidic residues" evidence="9">
    <location>
        <begin position="681"/>
        <end position="693"/>
    </location>
</feature>
<dbReference type="EMBL" id="NIDE01000019">
    <property type="protein sequence ID" value="OWK34751.1"/>
    <property type="molecule type" value="Genomic_DNA"/>
</dbReference>
<dbReference type="GO" id="GO:0000922">
    <property type="term" value="C:spindle pole"/>
    <property type="evidence" value="ECO:0007669"/>
    <property type="project" value="UniProtKB-SubCell"/>
</dbReference>
<feature type="transmembrane region" description="Helical" evidence="10">
    <location>
        <begin position="406"/>
        <end position="430"/>
    </location>
</feature>
<evidence type="ECO:0000256" key="10">
    <source>
        <dbReference type="SAM" id="Phobius"/>
    </source>
</evidence>
<dbReference type="GO" id="GO:0004674">
    <property type="term" value="F:protein serine/threonine kinase activity"/>
    <property type="evidence" value="ECO:0007669"/>
    <property type="project" value="UniProtKB-KW"/>
</dbReference>
<dbReference type="PANTHER" id="PTHR43289">
    <property type="entry name" value="MITOGEN-ACTIVATED PROTEIN KINASE KINASE KINASE 20-RELATED"/>
    <property type="match status" value="1"/>
</dbReference>
<evidence type="ECO:0000313" key="13">
    <source>
        <dbReference type="Proteomes" id="UP000214646"/>
    </source>
</evidence>
<keyword evidence="8" id="KW-0175">Coiled coil</keyword>
<evidence type="ECO:0000256" key="3">
    <source>
        <dbReference type="ARBA" id="ARBA00022679"/>
    </source>
</evidence>
<organism evidence="12 13">
    <name type="scientific">Fimbriiglobus ruber</name>
    <dbReference type="NCBI Taxonomy" id="1908690"/>
    <lineage>
        <taxon>Bacteria</taxon>
        <taxon>Pseudomonadati</taxon>
        <taxon>Planctomycetota</taxon>
        <taxon>Planctomycetia</taxon>
        <taxon>Gemmatales</taxon>
        <taxon>Gemmataceae</taxon>
        <taxon>Fimbriiglobus</taxon>
    </lineage>
</organism>
<dbReference type="Gene3D" id="3.30.200.20">
    <property type="entry name" value="Phosphorylase Kinase, domain 1"/>
    <property type="match status" value="1"/>
</dbReference>
<feature type="coiled-coil region" evidence="8">
    <location>
        <begin position="430"/>
        <end position="460"/>
    </location>
</feature>
<keyword evidence="4 7" id="KW-0547">Nucleotide-binding</keyword>
<dbReference type="SMART" id="SM00220">
    <property type="entry name" value="S_TKc"/>
    <property type="match status" value="1"/>
</dbReference>
<evidence type="ECO:0000256" key="9">
    <source>
        <dbReference type="SAM" id="MobiDB-lite"/>
    </source>
</evidence>
<dbReference type="SUPFAM" id="SSF56112">
    <property type="entry name" value="Protein kinase-like (PK-like)"/>
    <property type="match status" value="1"/>
</dbReference>
<dbReference type="PROSITE" id="PS50011">
    <property type="entry name" value="PROTEIN_KINASE_DOM"/>
    <property type="match status" value="1"/>
</dbReference>
<dbReference type="InterPro" id="IPR017441">
    <property type="entry name" value="Protein_kinase_ATP_BS"/>
</dbReference>
<reference evidence="13" key="1">
    <citation type="submission" date="2017-06" db="EMBL/GenBank/DDBJ databases">
        <title>Genome analysis of Fimbriiglobus ruber SP5, the first member of the order Planctomycetales with confirmed chitinolytic capability.</title>
        <authorList>
            <person name="Ravin N.V."/>
            <person name="Rakitin A.L."/>
            <person name="Ivanova A.A."/>
            <person name="Beletsky A.V."/>
            <person name="Kulichevskaya I.S."/>
            <person name="Mardanov A.V."/>
            <person name="Dedysh S.N."/>
        </authorList>
    </citation>
    <scope>NUCLEOTIDE SEQUENCE [LARGE SCALE GENOMIC DNA]</scope>
    <source>
        <strain evidence="13">SP5</strain>
    </source>
</reference>
<evidence type="ECO:0000256" key="7">
    <source>
        <dbReference type="PROSITE-ProRule" id="PRU10141"/>
    </source>
</evidence>
<feature type="domain" description="Protein kinase" evidence="11">
    <location>
        <begin position="80"/>
        <end position="381"/>
    </location>
</feature>
<dbReference type="EC" id="2.7.11.1" evidence="1"/>
<evidence type="ECO:0000256" key="8">
    <source>
        <dbReference type="SAM" id="Coils"/>
    </source>
</evidence>